<reference evidence="2 3" key="1">
    <citation type="submission" date="2019-02" db="EMBL/GenBank/DDBJ databases">
        <title>Kribbella capetownensis sp. nov. and Kribbella speibonae sp. nov., isolated from soil.</title>
        <authorList>
            <person name="Curtis S.M."/>
            <person name="Norton I."/>
            <person name="Everest G.J."/>
            <person name="Meyers P.R."/>
        </authorList>
    </citation>
    <scope>NUCLEOTIDE SEQUENCE [LARGE SCALE GENOMIC DNA]</scope>
    <source>
        <strain evidence="2 3">DSM 27082</strain>
    </source>
</reference>
<dbReference type="Pfam" id="PF06114">
    <property type="entry name" value="Peptidase_M78"/>
    <property type="match status" value="1"/>
</dbReference>
<dbReference type="Proteomes" id="UP000292695">
    <property type="component" value="Unassembled WGS sequence"/>
</dbReference>
<keyword evidence="3" id="KW-1185">Reference proteome</keyword>
<feature type="domain" description="IrrE N-terminal-like" evidence="1">
    <location>
        <begin position="67"/>
        <end position="161"/>
    </location>
</feature>
<protein>
    <submittedName>
        <fullName evidence="2">ImmA/IrrE family metallo-endopeptidase</fullName>
    </submittedName>
</protein>
<name>A0A4R0IBN2_9ACTN</name>
<accession>A0A4R0IBN2</accession>
<evidence type="ECO:0000259" key="1">
    <source>
        <dbReference type="Pfam" id="PF06114"/>
    </source>
</evidence>
<proteinExistence type="predicted"/>
<gene>
    <name evidence="2" type="ORF">E0H50_24190</name>
</gene>
<dbReference type="AlphaFoldDB" id="A0A4R0IBN2"/>
<dbReference type="EMBL" id="SJKA01000008">
    <property type="protein sequence ID" value="TCC30511.1"/>
    <property type="molecule type" value="Genomic_DNA"/>
</dbReference>
<evidence type="ECO:0000313" key="3">
    <source>
        <dbReference type="Proteomes" id="UP000292695"/>
    </source>
</evidence>
<dbReference type="InterPro" id="IPR010359">
    <property type="entry name" value="IrrE_HExxH"/>
</dbReference>
<comment type="caution">
    <text evidence="2">The sequence shown here is derived from an EMBL/GenBank/DDBJ whole genome shotgun (WGS) entry which is preliminary data.</text>
</comment>
<organism evidence="2 3">
    <name type="scientific">Kribbella sindirgiensis</name>
    <dbReference type="NCBI Taxonomy" id="1124744"/>
    <lineage>
        <taxon>Bacteria</taxon>
        <taxon>Bacillati</taxon>
        <taxon>Actinomycetota</taxon>
        <taxon>Actinomycetes</taxon>
        <taxon>Propionibacteriales</taxon>
        <taxon>Kribbellaceae</taxon>
        <taxon>Kribbella</taxon>
    </lineage>
</organism>
<dbReference type="RefSeq" id="WP_131292373.1">
    <property type="nucleotide sequence ID" value="NZ_SJKA01000008.1"/>
</dbReference>
<dbReference type="OrthoDB" id="9794834at2"/>
<sequence length="335" mass="34970">MSRQAAQLAELLLEQVRSAGVVKLEELSREPRGALQADSSIQVTWVPAERLPPACSIAATYDSSTSPASIAVAEDASFGRRRFSLLHEYGHHLCNQVFAVLEELFAHPRAAELEEKVCDAFASRVLVPEAARELAFSDGVTARAVVDLMEACSASAQAVAVAAAESMSEPGYVVLLNPAGAAEFAARSGGVFPARRGAPQAGLLKRAAAGAVVRGVAHLDLGGGSTTRELNIESAVAQTCVVAVMVDGPAPWMQFSAGRTAYSAPNDGWCDNCTAAFTTYQAACDSCGDLKCPTCGACGCGCKAIAGERRCTGCFIVQPPRAYESATASRCRDCD</sequence>
<evidence type="ECO:0000313" key="2">
    <source>
        <dbReference type="EMBL" id="TCC30511.1"/>
    </source>
</evidence>
<dbReference type="Gene3D" id="1.10.10.2910">
    <property type="match status" value="1"/>
</dbReference>